<dbReference type="EMBL" id="JAUYVI010000006">
    <property type="protein sequence ID" value="MDQ7250224.1"/>
    <property type="molecule type" value="Genomic_DNA"/>
</dbReference>
<dbReference type="InterPro" id="IPR001509">
    <property type="entry name" value="Epimerase_deHydtase"/>
</dbReference>
<protein>
    <submittedName>
        <fullName evidence="3">NAD(P)-dependent oxidoreductase</fullName>
    </submittedName>
</protein>
<evidence type="ECO:0000313" key="4">
    <source>
        <dbReference type="Proteomes" id="UP001230156"/>
    </source>
</evidence>
<dbReference type="InterPro" id="IPR050177">
    <property type="entry name" value="Lipid_A_modif_metabolic_enz"/>
</dbReference>
<name>A0ABU0YR76_9PROT</name>
<dbReference type="Gene3D" id="3.40.50.720">
    <property type="entry name" value="NAD(P)-binding Rossmann-like Domain"/>
    <property type="match status" value="1"/>
</dbReference>
<dbReference type="PANTHER" id="PTHR43245">
    <property type="entry name" value="BIFUNCTIONAL POLYMYXIN RESISTANCE PROTEIN ARNA"/>
    <property type="match status" value="1"/>
</dbReference>
<evidence type="ECO:0000256" key="1">
    <source>
        <dbReference type="SAM" id="Phobius"/>
    </source>
</evidence>
<gene>
    <name evidence="3" type="ORF">Q8A70_21210</name>
</gene>
<evidence type="ECO:0000259" key="2">
    <source>
        <dbReference type="Pfam" id="PF01370"/>
    </source>
</evidence>
<dbReference type="PANTHER" id="PTHR43245:SF58">
    <property type="entry name" value="BLL5923 PROTEIN"/>
    <property type="match status" value="1"/>
</dbReference>
<organism evidence="3 4">
    <name type="scientific">Dongia sedimenti</name>
    <dbReference type="NCBI Taxonomy" id="3064282"/>
    <lineage>
        <taxon>Bacteria</taxon>
        <taxon>Pseudomonadati</taxon>
        <taxon>Pseudomonadota</taxon>
        <taxon>Alphaproteobacteria</taxon>
        <taxon>Rhodospirillales</taxon>
        <taxon>Dongiaceae</taxon>
        <taxon>Dongia</taxon>
    </lineage>
</organism>
<dbReference type="CDD" id="cd08946">
    <property type="entry name" value="SDR_e"/>
    <property type="match status" value="1"/>
</dbReference>
<feature type="transmembrane region" description="Helical" evidence="1">
    <location>
        <begin position="255"/>
        <end position="275"/>
    </location>
</feature>
<dbReference type="Pfam" id="PF01370">
    <property type="entry name" value="Epimerase"/>
    <property type="match status" value="1"/>
</dbReference>
<keyword evidence="1" id="KW-0472">Membrane</keyword>
<dbReference type="InterPro" id="IPR036291">
    <property type="entry name" value="NAD(P)-bd_dom_sf"/>
</dbReference>
<comment type="caution">
    <text evidence="3">The sequence shown here is derived from an EMBL/GenBank/DDBJ whole genome shotgun (WGS) entry which is preliminary data.</text>
</comment>
<dbReference type="RefSeq" id="WP_379959201.1">
    <property type="nucleotide sequence ID" value="NZ_JAUYVI010000006.1"/>
</dbReference>
<keyword evidence="4" id="KW-1185">Reference proteome</keyword>
<reference evidence="4" key="1">
    <citation type="submission" date="2023-08" db="EMBL/GenBank/DDBJ databases">
        <title>Rhodospirillaceae gen. nov., a novel taxon isolated from the Yangtze River Yuezi River estuary sludge.</title>
        <authorList>
            <person name="Ruan L."/>
        </authorList>
    </citation>
    <scope>NUCLEOTIDE SEQUENCE [LARGE SCALE GENOMIC DNA]</scope>
    <source>
        <strain evidence="4">R-7</strain>
    </source>
</reference>
<keyword evidence="1" id="KW-1133">Transmembrane helix</keyword>
<dbReference type="Proteomes" id="UP001230156">
    <property type="component" value="Unassembled WGS sequence"/>
</dbReference>
<accession>A0ABU0YR76</accession>
<sequence>MTAIAKAIVFGGAGFIGSHLLARLAKDSGYGRLYSVDIAKPRFEVPGVHYLTHDLREQIPADLCGEGPADIFNLAAVHTTPGHEDWEYYWTNLNGATHVCRFATATGAENIVFTSSISVYGPCEQAKDEDSALEPNSAYGRSKLLSEKVHRLWQEEDADRRRITVVRPAVIYGQYERGNFTRLARLLAKGRFVYPGRRDTIKACGYVEDLISSMLFMRQRNSAVVTYNFAYPDRYTTEQICAAFCQIAGYKSPKLLIPSWFMMLGAFGFEVLNAFGYRNTVNRPRIAKLLNSTNIVPKRLVEAGFPYGFDIKSSLQNWREKSTAADFD</sequence>
<evidence type="ECO:0000313" key="3">
    <source>
        <dbReference type="EMBL" id="MDQ7250224.1"/>
    </source>
</evidence>
<proteinExistence type="predicted"/>
<feature type="domain" description="NAD-dependent epimerase/dehydratase" evidence="2">
    <location>
        <begin position="8"/>
        <end position="224"/>
    </location>
</feature>
<keyword evidence="1" id="KW-0812">Transmembrane</keyword>
<dbReference type="SUPFAM" id="SSF51735">
    <property type="entry name" value="NAD(P)-binding Rossmann-fold domains"/>
    <property type="match status" value="1"/>
</dbReference>